<accession>A0A8H6Z056</accession>
<sequence>MLTTASELRTRLQHIEAEISRLQLSLQSLHEARTGVLEELRSLEGSRSSVELPSPAKYPVLTLPFEITSQIFLECLPEDPIRPYPSLDAAPLIFTRVCRDWRTVALSTSTLWNHVRIELDSDDRPGHLDSKWVALLDLWLKRSQTQPLSLAISNWSYTEPHETLLGVLDGQSRRWRDITFRLPFNSFSRLEEHASLPLLERLTLSAHGSPDIINPISGFRHAPLLRHVCFEAGMHPSDIILPWDQLTSVEFYGARADDCLELLELTPNIVSCVLDVQYDSHAVALGSPLTSLRSFTVSGPACWGLLRYIAMPALQTLDLSRCPLAVPNFSQIVQFVKRSQCQLRDLKIYVRSSATAQQAVYLLHLLPSLTTLHLVLADGDTGTIIFGAFKAVDSGRIILPRVESISAHCMHDYDDNQQQIMLDVITDALQIRGGLRPAFEQRFGAAEVVCSVDRQQRQSGPERGSPAAVAGVGRQGHGAACGKPWRAIDLRNWSHFFFRDVCVCISILFRQDLDFVDRRSIFECRNWH</sequence>
<dbReference type="InterPro" id="IPR032675">
    <property type="entry name" value="LRR_dom_sf"/>
</dbReference>
<organism evidence="3 4">
    <name type="scientific">Mycena venus</name>
    <dbReference type="NCBI Taxonomy" id="2733690"/>
    <lineage>
        <taxon>Eukaryota</taxon>
        <taxon>Fungi</taxon>
        <taxon>Dikarya</taxon>
        <taxon>Basidiomycota</taxon>
        <taxon>Agaricomycotina</taxon>
        <taxon>Agaricomycetes</taxon>
        <taxon>Agaricomycetidae</taxon>
        <taxon>Agaricales</taxon>
        <taxon>Marasmiineae</taxon>
        <taxon>Mycenaceae</taxon>
        <taxon>Mycena</taxon>
    </lineage>
</organism>
<evidence type="ECO:0000256" key="1">
    <source>
        <dbReference type="SAM" id="Coils"/>
    </source>
</evidence>
<feature type="coiled-coil region" evidence="1">
    <location>
        <begin position="5"/>
        <end position="32"/>
    </location>
</feature>
<protein>
    <submittedName>
        <fullName evidence="3">F-box domain-containing protein</fullName>
    </submittedName>
</protein>
<comment type="caution">
    <text evidence="3">The sequence shown here is derived from an EMBL/GenBank/DDBJ whole genome shotgun (WGS) entry which is preliminary data.</text>
</comment>
<dbReference type="Proteomes" id="UP000620124">
    <property type="component" value="Unassembled WGS sequence"/>
</dbReference>
<keyword evidence="1" id="KW-0175">Coiled coil</keyword>
<evidence type="ECO:0000256" key="2">
    <source>
        <dbReference type="SAM" id="MobiDB-lite"/>
    </source>
</evidence>
<dbReference type="SUPFAM" id="SSF52047">
    <property type="entry name" value="RNI-like"/>
    <property type="match status" value="1"/>
</dbReference>
<proteinExistence type="predicted"/>
<dbReference type="PANTHER" id="PTHR38926:SF5">
    <property type="entry name" value="F-BOX AND LEUCINE-RICH REPEAT PROTEIN 6"/>
    <property type="match status" value="1"/>
</dbReference>
<keyword evidence="4" id="KW-1185">Reference proteome</keyword>
<evidence type="ECO:0000313" key="4">
    <source>
        <dbReference type="Proteomes" id="UP000620124"/>
    </source>
</evidence>
<dbReference type="AlphaFoldDB" id="A0A8H6Z056"/>
<feature type="region of interest" description="Disordered" evidence="2">
    <location>
        <begin position="455"/>
        <end position="477"/>
    </location>
</feature>
<gene>
    <name evidence="3" type="ORF">MVEN_00304400</name>
</gene>
<dbReference type="PANTHER" id="PTHR38926">
    <property type="entry name" value="F-BOX DOMAIN CONTAINING PROTEIN, EXPRESSED"/>
    <property type="match status" value="1"/>
</dbReference>
<dbReference type="EMBL" id="JACAZI010000002">
    <property type="protein sequence ID" value="KAF7369728.1"/>
    <property type="molecule type" value="Genomic_DNA"/>
</dbReference>
<dbReference type="OrthoDB" id="2886770at2759"/>
<name>A0A8H6Z056_9AGAR</name>
<dbReference type="Gene3D" id="3.80.10.10">
    <property type="entry name" value="Ribonuclease Inhibitor"/>
    <property type="match status" value="1"/>
</dbReference>
<evidence type="ECO:0000313" key="3">
    <source>
        <dbReference type="EMBL" id="KAF7369728.1"/>
    </source>
</evidence>
<reference evidence="3" key="1">
    <citation type="submission" date="2020-05" db="EMBL/GenBank/DDBJ databases">
        <title>Mycena genomes resolve the evolution of fungal bioluminescence.</title>
        <authorList>
            <person name="Tsai I.J."/>
        </authorList>
    </citation>
    <scope>NUCLEOTIDE SEQUENCE</scope>
    <source>
        <strain evidence="3">CCC161011</strain>
    </source>
</reference>